<evidence type="ECO:0000313" key="3">
    <source>
        <dbReference type="EMBL" id="ODQ64113.1"/>
    </source>
</evidence>
<dbReference type="STRING" id="857566.A0A1E3PFC1"/>
<reference evidence="3 4" key="1">
    <citation type="journal article" date="2016" name="Proc. Natl. Acad. Sci. U.S.A.">
        <title>Comparative genomics of biotechnologically important yeasts.</title>
        <authorList>
            <person name="Riley R."/>
            <person name="Haridas S."/>
            <person name="Wolfe K.H."/>
            <person name="Lopes M.R."/>
            <person name="Hittinger C.T."/>
            <person name="Goeker M."/>
            <person name="Salamov A.A."/>
            <person name="Wisecaver J.H."/>
            <person name="Long T.M."/>
            <person name="Calvey C.H."/>
            <person name="Aerts A.L."/>
            <person name="Barry K.W."/>
            <person name="Choi C."/>
            <person name="Clum A."/>
            <person name="Coughlan A.Y."/>
            <person name="Deshpande S."/>
            <person name="Douglass A.P."/>
            <person name="Hanson S.J."/>
            <person name="Klenk H.-P."/>
            <person name="LaButti K.M."/>
            <person name="Lapidus A."/>
            <person name="Lindquist E.A."/>
            <person name="Lipzen A.M."/>
            <person name="Meier-Kolthoff J.P."/>
            <person name="Ohm R.A."/>
            <person name="Otillar R.P."/>
            <person name="Pangilinan J.L."/>
            <person name="Peng Y."/>
            <person name="Rokas A."/>
            <person name="Rosa C.A."/>
            <person name="Scheuner C."/>
            <person name="Sibirny A.A."/>
            <person name="Slot J.C."/>
            <person name="Stielow J.B."/>
            <person name="Sun H."/>
            <person name="Kurtzman C.P."/>
            <person name="Blackwell M."/>
            <person name="Grigoriev I.V."/>
            <person name="Jeffries T.W."/>
        </authorList>
    </citation>
    <scope>NUCLEOTIDE SEQUENCE [LARGE SCALE GENOMIC DNA]</scope>
    <source>
        <strain evidence="3 4">DSM 6958</strain>
    </source>
</reference>
<protein>
    <submittedName>
        <fullName evidence="3">DNA-binding protein</fullName>
    </submittedName>
</protein>
<gene>
    <name evidence="3" type="ORF">NADFUDRAFT_53090</name>
</gene>
<dbReference type="OrthoDB" id="3986850at2759"/>
<dbReference type="PANTHER" id="PTHR11842">
    <property type="entry name" value="MITOTIC SPINDLE ASSEMBLY CHECKPOINT PROTEIN MAD2"/>
    <property type="match status" value="1"/>
</dbReference>
<dbReference type="GO" id="GO:0003677">
    <property type="term" value="F:DNA binding"/>
    <property type="evidence" value="ECO:0007669"/>
    <property type="project" value="UniProtKB-KW"/>
</dbReference>
<dbReference type="PANTHER" id="PTHR11842:SF10">
    <property type="entry name" value="MITOTIC SPINDLE ASSEMBLY CHECKPOINT PROTEIN MAD2B"/>
    <property type="match status" value="1"/>
</dbReference>
<dbReference type="InterPro" id="IPR045091">
    <property type="entry name" value="Mad2-like"/>
</dbReference>
<accession>A0A1E3PFC1</accession>
<evidence type="ECO:0000259" key="2">
    <source>
        <dbReference type="PROSITE" id="PS50815"/>
    </source>
</evidence>
<dbReference type="GO" id="GO:0016035">
    <property type="term" value="C:zeta DNA polymerase complex"/>
    <property type="evidence" value="ECO:0007669"/>
    <property type="project" value="TreeGrafter"/>
</dbReference>
<organism evidence="3 4">
    <name type="scientific">Nadsonia fulvescens var. elongata DSM 6958</name>
    <dbReference type="NCBI Taxonomy" id="857566"/>
    <lineage>
        <taxon>Eukaryota</taxon>
        <taxon>Fungi</taxon>
        <taxon>Dikarya</taxon>
        <taxon>Ascomycota</taxon>
        <taxon>Saccharomycotina</taxon>
        <taxon>Dipodascomycetes</taxon>
        <taxon>Dipodascales</taxon>
        <taxon>Dipodascales incertae sedis</taxon>
        <taxon>Nadsonia</taxon>
    </lineage>
</organism>
<sequence>MDNFTNDIEEITYSDLLRSFQEFVTVFFHSLLHQRALYPSPTFDVVTRFNVVLYQNRHPGVRDYINELVNQIIDHVSQGTVSRISFVILSTLETPLERYVIDVSQFPRVSKGEQEYIIDDLNFTWNELQQQYRAVLVRLATISPSFGKLPPYCTFTAMLETQHDDPALWNYESPWTLASRQDMKGKNRELTYQGQPQVWAVKSRPIRRVDAGLFSFSVWLEEGKSKDKLPS</sequence>
<name>A0A1E3PFC1_9ASCO</name>
<dbReference type="InterPro" id="IPR036570">
    <property type="entry name" value="HORMA_dom_sf"/>
</dbReference>
<evidence type="ECO:0000313" key="4">
    <source>
        <dbReference type="Proteomes" id="UP000095009"/>
    </source>
</evidence>
<keyword evidence="3" id="KW-0238">DNA-binding</keyword>
<keyword evidence="4" id="KW-1185">Reference proteome</keyword>
<dbReference type="AlphaFoldDB" id="A0A1E3PFC1"/>
<comment type="similarity">
    <text evidence="1">Belongs to the MAD2 family.</text>
</comment>
<evidence type="ECO:0000256" key="1">
    <source>
        <dbReference type="ARBA" id="ARBA00010348"/>
    </source>
</evidence>
<dbReference type="Proteomes" id="UP000095009">
    <property type="component" value="Unassembled WGS sequence"/>
</dbReference>
<dbReference type="Pfam" id="PF02301">
    <property type="entry name" value="HORMA"/>
    <property type="match status" value="1"/>
</dbReference>
<dbReference type="InterPro" id="IPR003511">
    <property type="entry name" value="HORMA_dom"/>
</dbReference>
<feature type="domain" description="HORMA" evidence="2">
    <location>
        <begin position="14"/>
        <end position="215"/>
    </location>
</feature>
<proteinExistence type="inferred from homology"/>
<dbReference type="PROSITE" id="PS50815">
    <property type="entry name" value="HORMA"/>
    <property type="match status" value="1"/>
</dbReference>
<dbReference type="Gene3D" id="3.30.900.10">
    <property type="entry name" value="HORMA domain"/>
    <property type="match status" value="1"/>
</dbReference>
<dbReference type="SUPFAM" id="SSF56019">
    <property type="entry name" value="The spindle assembly checkpoint protein mad2"/>
    <property type="match status" value="1"/>
</dbReference>
<dbReference type="EMBL" id="KV454413">
    <property type="protein sequence ID" value="ODQ64113.1"/>
    <property type="molecule type" value="Genomic_DNA"/>
</dbReference>